<dbReference type="AlphaFoldDB" id="A0AAV4CLE1"/>
<evidence type="ECO:0000313" key="3">
    <source>
        <dbReference type="Proteomes" id="UP000735302"/>
    </source>
</evidence>
<gene>
    <name evidence="2" type="ORF">PoB_005849800</name>
</gene>
<comment type="caution">
    <text evidence="2">The sequence shown here is derived from an EMBL/GenBank/DDBJ whole genome shotgun (WGS) entry which is preliminary data.</text>
</comment>
<dbReference type="InterPro" id="IPR005135">
    <property type="entry name" value="Endo/exonuclease/phosphatase"/>
</dbReference>
<dbReference type="InterPro" id="IPR036691">
    <property type="entry name" value="Endo/exonu/phosph_ase_sf"/>
</dbReference>
<dbReference type="Pfam" id="PF14529">
    <property type="entry name" value="Exo_endo_phos_2"/>
    <property type="match status" value="1"/>
</dbReference>
<evidence type="ECO:0000313" key="2">
    <source>
        <dbReference type="EMBL" id="GFO31993.1"/>
    </source>
</evidence>
<dbReference type="SUPFAM" id="SSF56219">
    <property type="entry name" value="DNase I-like"/>
    <property type="match status" value="1"/>
</dbReference>
<name>A0AAV4CLE1_9GAST</name>
<dbReference type="GO" id="GO:0003824">
    <property type="term" value="F:catalytic activity"/>
    <property type="evidence" value="ECO:0007669"/>
    <property type="project" value="InterPro"/>
</dbReference>
<dbReference type="PANTHER" id="PTHR36688">
    <property type="entry name" value="ENDO/EXONUCLEASE/PHOSPHATASE DOMAIN-CONTAINING PROTEIN"/>
    <property type="match status" value="1"/>
</dbReference>
<accession>A0AAV4CLE1</accession>
<protein>
    <recommendedName>
        <fullName evidence="1">Endonuclease/exonuclease/phosphatase domain-containing protein</fullName>
    </recommendedName>
</protein>
<proteinExistence type="predicted"/>
<dbReference type="PANTHER" id="PTHR36688:SF2">
    <property type="entry name" value="ENDONUCLEASE_EXONUCLEASE_PHOSPHATASE DOMAIN-CONTAINING PROTEIN"/>
    <property type="match status" value="1"/>
</dbReference>
<evidence type="ECO:0000259" key="1">
    <source>
        <dbReference type="Pfam" id="PF14529"/>
    </source>
</evidence>
<sequence>MLIQTKSEDCTQKYCIIVGDFNSYSLNWGYEDLDTRGEEVEEWQVINNLQLLIDKDDEPIFYSRAWKTISMPDLTFAINNILRKANRQVLAPLTTNDNKPIAITVTTITSPNIHTLPRWKLKKADWYRFRSLTNQLMVEINCQTSQVDKSLREITRAIIKAARKVFQEGHDHTMSLTGQKG</sequence>
<organism evidence="2 3">
    <name type="scientific">Plakobranchus ocellatus</name>
    <dbReference type="NCBI Taxonomy" id="259542"/>
    <lineage>
        <taxon>Eukaryota</taxon>
        <taxon>Metazoa</taxon>
        <taxon>Spiralia</taxon>
        <taxon>Lophotrochozoa</taxon>
        <taxon>Mollusca</taxon>
        <taxon>Gastropoda</taxon>
        <taxon>Heterobranchia</taxon>
        <taxon>Euthyneura</taxon>
        <taxon>Panpulmonata</taxon>
        <taxon>Sacoglossa</taxon>
        <taxon>Placobranchoidea</taxon>
        <taxon>Plakobranchidae</taxon>
        <taxon>Plakobranchus</taxon>
    </lineage>
</organism>
<dbReference type="Proteomes" id="UP000735302">
    <property type="component" value="Unassembled WGS sequence"/>
</dbReference>
<dbReference type="EMBL" id="BLXT01006514">
    <property type="protein sequence ID" value="GFO31993.1"/>
    <property type="molecule type" value="Genomic_DNA"/>
</dbReference>
<feature type="domain" description="Endonuclease/exonuclease/phosphatase" evidence="1">
    <location>
        <begin position="9"/>
        <end position="87"/>
    </location>
</feature>
<reference evidence="2 3" key="1">
    <citation type="journal article" date="2021" name="Elife">
        <title>Chloroplast acquisition without the gene transfer in kleptoplastic sea slugs, Plakobranchus ocellatus.</title>
        <authorList>
            <person name="Maeda T."/>
            <person name="Takahashi S."/>
            <person name="Yoshida T."/>
            <person name="Shimamura S."/>
            <person name="Takaki Y."/>
            <person name="Nagai Y."/>
            <person name="Toyoda A."/>
            <person name="Suzuki Y."/>
            <person name="Arimoto A."/>
            <person name="Ishii H."/>
            <person name="Satoh N."/>
            <person name="Nishiyama T."/>
            <person name="Hasebe M."/>
            <person name="Maruyama T."/>
            <person name="Minagawa J."/>
            <person name="Obokata J."/>
            <person name="Shigenobu S."/>
        </authorList>
    </citation>
    <scope>NUCLEOTIDE SEQUENCE [LARGE SCALE GENOMIC DNA]</scope>
</reference>
<keyword evidence="3" id="KW-1185">Reference proteome</keyword>
<dbReference type="InterPro" id="IPR052560">
    <property type="entry name" value="RdDP_mobile_element"/>
</dbReference>
<dbReference type="Gene3D" id="3.60.10.10">
    <property type="entry name" value="Endonuclease/exonuclease/phosphatase"/>
    <property type="match status" value="1"/>
</dbReference>